<name>A0A8H6VPV5_9PEZI</name>
<evidence type="ECO:0000313" key="2">
    <source>
        <dbReference type="Proteomes" id="UP000660729"/>
    </source>
</evidence>
<accession>A0A8H6VPV5</accession>
<protein>
    <submittedName>
        <fullName evidence="1">Uncharacterized protein</fullName>
    </submittedName>
</protein>
<sequence length="221" mass="24896">MKPTSHAVSNGGNSLIGSSRNTAGGVCDHHSVANSELTVHLLTWILDHTFQARFKCFDTGTDNGTWRVTATASQANSCTRIFAQRLADEFDRNQSSYLVATRSCREHIGDWSWREVRGLRSTPAKPPERQLRARTARRFCLSAVTHMVWLPRASWTSSDKLRSGRIFVRVAVRRLTARPRQLWVRSSAQNQTEQNSMQACGICRCGTLWLCTIATTWSVDQ</sequence>
<gene>
    <name evidence="1" type="ORF">HII31_02540</name>
</gene>
<dbReference type="EMBL" id="JABCIY010000031">
    <property type="protein sequence ID" value="KAF7196139.1"/>
    <property type="molecule type" value="Genomic_DNA"/>
</dbReference>
<evidence type="ECO:0000313" key="1">
    <source>
        <dbReference type="EMBL" id="KAF7196139.1"/>
    </source>
</evidence>
<reference evidence="1" key="1">
    <citation type="submission" date="2020-04" db="EMBL/GenBank/DDBJ databases">
        <title>Draft genome resource of the tomato pathogen Pseudocercospora fuligena.</title>
        <authorList>
            <person name="Zaccaron A."/>
        </authorList>
    </citation>
    <scope>NUCLEOTIDE SEQUENCE</scope>
    <source>
        <strain evidence="1">PF001</strain>
    </source>
</reference>
<dbReference type="AlphaFoldDB" id="A0A8H6VPV5"/>
<keyword evidence="2" id="KW-1185">Reference proteome</keyword>
<comment type="caution">
    <text evidence="1">The sequence shown here is derived from an EMBL/GenBank/DDBJ whole genome shotgun (WGS) entry which is preliminary data.</text>
</comment>
<proteinExistence type="predicted"/>
<organism evidence="1 2">
    <name type="scientific">Pseudocercospora fuligena</name>
    <dbReference type="NCBI Taxonomy" id="685502"/>
    <lineage>
        <taxon>Eukaryota</taxon>
        <taxon>Fungi</taxon>
        <taxon>Dikarya</taxon>
        <taxon>Ascomycota</taxon>
        <taxon>Pezizomycotina</taxon>
        <taxon>Dothideomycetes</taxon>
        <taxon>Dothideomycetidae</taxon>
        <taxon>Mycosphaerellales</taxon>
        <taxon>Mycosphaerellaceae</taxon>
        <taxon>Pseudocercospora</taxon>
    </lineage>
</organism>
<dbReference type="Proteomes" id="UP000660729">
    <property type="component" value="Unassembled WGS sequence"/>
</dbReference>